<keyword evidence="3" id="KW-1185">Reference proteome</keyword>
<comment type="caution">
    <text evidence="2">The sequence shown here is derived from an EMBL/GenBank/DDBJ whole genome shotgun (WGS) entry which is preliminary data.</text>
</comment>
<name>A0A9P4MXZ8_9PLEO</name>
<dbReference type="Gene3D" id="3.40.50.1820">
    <property type="entry name" value="alpha/beta hydrolase"/>
    <property type="match status" value="1"/>
</dbReference>
<dbReference type="Pfam" id="PF12697">
    <property type="entry name" value="Abhydrolase_6"/>
    <property type="match status" value="1"/>
</dbReference>
<dbReference type="InterPro" id="IPR029058">
    <property type="entry name" value="AB_hydrolase_fold"/>
</dbReference>
<reference evidence="2" key="1">
    <citation type="journal article" date="2020" name="Stud. Mycol.">
        <title>101 Dothideomycetes genomes: a test case for predicting lifestyles and emergence of pathogens.</title>
        <authorList>
            <person name="Haridas S."/>
            <person name="Albert R."/>
            <person name="Binder M."/>
            <person name="Bloem J."/>
            <person name="Labutti K."/>
            <person name="Salamov A."/>
            <person name="Andreopoulos B."/>
            <person name="Baker S."/>
            <person name="Barry K."/>
            <person name="Bills G."/>
            <person name="Bluhm B."/>
            <person name="Cannon C."/>
            <person name="Castanera R."/>
            <person name="Culley D."/>
            <person name="Daum C."/>
            <person name="Ezra D."/>
            <person name="Gonzalez J."/>
            <person name="Henrissat B."/>
            <person name="Kuo A."/>
            <person name="Liang C."/>
            <person name="Lipzen A."/>
            <person name="Lutzoni F."/>
            <person name="Magnuson J."/>
            <person name="Mondo S."/>
            <person name="Nolan M."/>
            <person name="Ohm R."/>
            <person name="Pangilinan J."/>
            <person name="Park H.-J."/>
            <person name="Ramirez L."/>
            <person name="Alfaro M."/>
            <person name="Sun H."/>
            <person name="Tritt A."/>
            <person name="Yoshinaga Y."/>
            <person name="Zwiers L.-H."/>
            <person name="Turgeon B."/>
            <person name="Goodwin S."/>
            <person name="Spatafora J."/>
            <person name="Crous P."/>
            <person name="Grigoriev I."/>
        </authorList>
    </citation>
    <scope>NUCLEOTIDE SEQUENCE</scope>
    <source>
        <strain evidence="2">ATCC 74209</strain>
    </source>
</reference>
<feature type="domain" description="AB hydrolase-1" evidence="1">
    <location>
        <begin position="1"/>
        <end position="168"/>
    </location>
</feature>
<dbReference type="PANTHER" id="PTHR37017:SF13">
    <property type="entry name" value="AB HYDROLASE-1 DOMAIN-CONTAINING PROTEIN"/>
    <property type="match status" value="1"/>
</dbReference>
<evidence type="ECO:0000259" key="1">
    <source>
        <dbReference type="Pfam" id="PF12697"/>
    </source>
</evidence>
<dbReference type="EMBL" id="ML994025">
    <property type="protein sequence ID" value="KAF2200390.1"/>
    <property type="molecule type" value="Genomic_DNA"/>
</dbReference>
<sequence>MGGIYGPEAASGGLSKRERVKEVLRGGVVAMVFCAAVLARKGGSAIQSMELGDGLLGCLKHDTTGMVAITKSHTKEVLFHDLPEPEAERLSSLLPAQPYACFSTLVQWDPYDDPAFQACFAYIYTEADRIVPMEVQRVYVETTGVKRTCVLEGSSHSPHIKRPGTVAEMVVGLLEALLGR</sequence>
<dbReference type="OrthoDB" id="408373at2759"/>
<dbReference type="Proteomes" id="UP000799536">
    <property type="component" value="Unassembled WGS sequence"/>
</dbReference>
<evidence type="ECO:0000313" key="2">
    <source>
        <dbReference type="EMBL" id="KAF2200390.1"/>
    </source>
</evidence>
<dbReference type="InterPro" id="IPR000073">
    <property type="entry name" value="AB_hydrolase_1"/>
</dbReference>
<gene>
    <name evidence="2" type="ORF">GQ43DRAFT_489525</name>
</gene>
<dbReference type="AlphaFoldDB" id="A0A9P4MXZ8"/>
<organism evidence="2 3">
    <name type="scientific">Delitschia confertaspora ATCC 74209</name>
    <dbReference type="NCBI Taxonomy" id="1513339"/>
    <lineage>
        <taxon>Eukaryota</taxon>
        <taxon>Fungi</taxon>
        <taxon>Dikarya</taxon>
        <taxon>Ascomycota</taxon>
        <taxon>Pezizomycotina</taxon>
        <taxon>Dothideomycetes</taxon>
        <taxon>Pleosporomycetidae</taxon>
        <taxon>Pleosporales</taxon>
        <taxon>Delitschiaceae</taxon>
        <taxon>Delitschia</taxon>
    </lineage>
</organism>
<evidence type="ECO:0000313" key="3">
    <source>
        <dbReference type="Proteomes" id="UP000799536"/>
    </source>
</evidence>
<dbReference type="InterPro" id="IPR052897">
    <property type="entry name" value="Sec-Metab_Biosynth_Hydrolase"/>
</dbReference>
<accession>A0A9P4MXZ8</accession>
<dbReference type="SUPFAM" id="SSF53474">
    <property type="entry name" value="alpha/beta-Hydrolases"/>
    <property type="match status" value="1"/>
</dbReference>
<dbReference type="PANTHER" id="PTHR37017">
    <property type="entry name" value="AB HYDROLASE-1 DOMAIN-CONTAINING PROTEIN-RELATED"/>
    <property type="match status" value="1"/>
</dbReference>
<protein>
    <recommendedName>
        <fullName evidence="1">AB hydrolase-1 domain-containing protein</fullName>
    </recommendedName>
</protein>
<proteinExistence type="predicted"/>